<sequence>MEALQSGVMQILIQAVLSILGIVSTYLITMLVSYLSKKKEALIKQIGSEQYSMIYNIAKSIFYAVEQQYKFIPASADNKKELFNTMLLERIPGLNQGDLNHFREAIVGEINFQINQSKLLMPAPAFDASIHEADVVIKE</sequence>
<dbReference type="EMBL" id="PVXO01000034">
    <property type="protein sequence ID" value="PRR78935.1"/>
    <property type="molecule type" value="Genomic_DNA"/>
</dbReference>
<reference evidence="2 3" key="1">
    <citation type="submission" date="2018-03" db="EMBL/GenBank/DDBJ databases">
        <title>Genome sequence of Clostridium liquoris DSM 100320.</title>
        <authorList>
            <person name="Poehlein A."/>
            <person name="Daniel R."/>
        </authorList>
    </citation>
    <scope>NUCLEOTIDE SEQUENCE [LARGE SCALE GENOMIC DNA]</scope>
    <source>
        <strain evidence="2 3">DSM 100320</strain>
    </source>
</reference>
<keyword evidence="3" id="KW-1185">Reference proteome</keyword>
<dbReference type="RefSeq" id="WP_242975542.1">
    <property type="nucleotide sequence ID" value="NZ_PVXO01000034.1"/>
</dbReference>
<keyword evidence="1" id="KW-1133">Transmembrane helix</keyword>
<protein>
    <submittedName>
        <fullName evidence="2">Uncharacterized protein</fullName>
    </submittedName>
</protein>
<organism evidence="2 3">
    <name type="scientific">Clostridium liquoris</name>
    <dbReference type="NCBI Taxonomy" id="1289519"/>
    <lineage>
        <taxon>Bacteria</taxon>
        <taxon>Bacillati</taxon>
        <taxon>Bacillota</taxon>
        <taxon>Clostridia</taxon>
        <taxon>Eubacteriales</taxon>
        <taxon>Clostridiaceae</taxon>
        <taxon>Clostridium</taxon>
    </lineage>
</organism>
<keyword evidence="1" id="KW-0812">Transmembrane</keyword>
<evidence type="ECO:0000313" key="2">
    <source>
        <dbReference type="EMBL" id="PRR78935.1"/>
    </source>
</evidence>
<dbReference type="AlphaFoldDB" id="A0A2T0B4X2"/>
<comment type="caution">
    <text evidence="2">The sequence shown here is derived from an EMBL/GenBank/DDBJ whole genome shotgun (WGS) entry which is preliminary data.</text>
</comment>
<evidence type="ECO:0000256" key="1">
    <source>
        <dbReference type="SAM" id="Phobius"/>
    </source>
</evidence>
<keyword evidence="1" id="KW-0472">Membrane</keyword>
<evidence type="ECO:0000313" key="3">
    <source>
        <dbReference type="Proteomes" id="UP000239706"/>
    </source>
</evidence>
<accession>A0A2T0B4X2</accession>
<gene>
    <name evidence="2" type="ORF">CLLI_12740</name>
</gene>
<dbReference type="Proteomes" id="UP000239706">
    <property type="component" value="Unassembled WGS sequence"/>
</dbReference>
<name>A0A2T0B4X2_9CLOT</name>
<feature type="transmembrane region" description="Helical" evidence="1">
    <location>
        <begin position="12"/>
        <end position="35"/>
    </location>
</feature>
<proteinExistence type="predicted"/>